<dbReference type="Proteomes" id="UP001363460">
    <property type="component" value="Chromosome"/>
</dbReference>
<gene>
    <name evidence="2" type="primary">hfaD</name>
    <name evidence="2" type="ORF">V8J38_13090</name>
</gene>
<proteinExistence type="predicted"/>
<keyword evidence="1" id="KW-0732">Signal</keyword>
<dbReference type="NCBIfam" id="NF037936">
    <property type="entry name" value="holdfast_HfaD"/>
    <property type="match status" value="1"/>
</dbReference>
<dbReference type="RefSeq" id="WP_338576242.1">
    <property type="nucleotide sequence ID" value="NZ_CP146369.1"/>
</dbReference>
<evidence type="ECO:0000256" key="1">
    <source>
        <dbReference type="SAM" id="SignalP"/>
    </source>
</evidence>
<evidence type="ECO:0000313" key="3">
    <source>
        <dbReference type="Proteomes" id="UP001363460"/>
    </source>
</evidence>
<reference evidence="2 3" key="1">
    <citation type="submission" date="2024-02" db="EMBL/GenBank/DDBJ databases">
        <title>Distribution and functional of Brevundimonas-related endobacteria within Verticillium dahliae.</title>
        <authorList>
            <person name="Zeng H."/>
        </authorList>
    </citation>
    <scope>NUCLEOTIDE SEQUENCE [LARGE SCALE GENOMIC DNA]</scope>
    <source>
        <strain evidence="2 3">TRM 44200</strain>
    </source>
</reference>
<evidence type="ECO:0000313" key="2">
    <source>
        <dbReference type="EMBL" id="WWT54170.1"/>
    </source>
</evidence>
<feature type="chain" id="PRO_5046685158" evidence="1">
    <location>
        <begin position="32"/>
        <end position="420"/>
    </location>
</feature>
<dbReference type="EMBL" id="CP146369">
    <property type="protein sequence ID" value="WWT54170.1"/>
    <property type="molecule type" value="Genomic_DNA"/>
</dbReference>
<keyword evidence="3" id="KW-1185">Reference proteome</keyword>
<name>A0ABZ2IGX0_9CAUL</name>
<protein>
    <submittedName>
        <fullName evidence="2">Holdfast anchor protein HfaD</fullName>
    </submittedName>
</protein>
<feature type="signal peptide" evidence="1">
    <location>
        <begin position="1"/>
        <end position="31"/>
    </location>
</feature>
<sequence>MAKLAPTRLAGTIAATALCVAAAAEAPFAQAQAQDRGLVLNEQLNLGDVISGQRLNVVNVSDNVAVSNAAMGNALSGGADGRAADIRSTQDMQGAAVADTSLTLRGDTGYVNSVTQARGNYLAGTAVNTGIDVDAGQNLNGDVTARSQIVETGARLNYGGHVSADAIGNTVALGAGGTGEQRGAVTGRTNQNSTGEIYAENEARFTYAPAPAVFSSQASANAVQATSTPNSHQELAVSQNASGAGVTAWTGVWAGNAWDIAGRSRAASNQAAFYNQGGSLVVDVDQQNSAEVLSRTELSSYDFGAAYSTAEAVGNEVHAGNNDIYVNINNTQLNTGGVTASAGFTGQNGYDAYVGANAAGNAVTGFACSTCGGDLNARNSQTNMGDVRATATTTINGWGRNVVAGANAVGNTASFYVTRP</sequence>
<dbReference type="InterPro" id="IPR049860">
    <property type="entry name" value="Holdfast_HfaD"/>
</dbReference>
<accession>A0ABZ2IGX0</accession>
<organism evidence="2 3">
    <name type="scientific">Brevundimonas olei</name>
    <dbReference type="NCBI Taxonomy" id="657642"/>
    <lineage>
        <taxon>Bacteria</taxon>
        <taxon>Pseudomonadati</taxon>
        <taxon>Pseudomonadota</taxon>
        <taxon>Alphaproteobacteria</taxon>
        <taxon>Caulobacterales</taxon>
        <taxon>Caulobacteraceae</taxon>
        <taxon>Brevundimonas</taxon>
    </lineage>
</organism>